<organism evidence="1 2">
    <name type="scientific">Tetrahymena thermophila (strain SB210)</name>
    <dbReference type="NCBI Taxonomy" id="312017"/>
    <lineage>
        <taxon>Eukaryota</taxon>
        <taxon>Sar</taxon>
        <taxon>Alveolata</taxon>
        <taxon>Ciliophora</taxon>
        <taxon>Intramacronucleata</taxon>
        <taxon>Oligohymenophorea</taxon>
        <taxon>Hymenostomatida</taxon>
        <taxon>Tetrahymenina</taxon>
        <taxon>Tetrahymenidae</taxon>
        <taxon>Tetrahymena</taxon>
    </lineage>
</organism>
<dbReference type="Proteomes" id="UP000009168">
    <property type="component" value="Unassembled WGS sequence"/>
</dbReference>
<sequence length="251" mass="29529">MESQNQFTKDVCLSNSNSMFISSQQDKILLDLEEYLIDDKFKQFSSQNLRLLPQSSIPDIQQAQQIQERGNYCDNEKQNMNLPTLKKTQKIYRMAGSKHFCNIKNTTEMGFRVCQGLLISNEGIIRTDYNNVQLSFGYLYNASIVNYLKLCKVVEVQYESIQPNFDVQLQNACNYLLQTPCQHIQESINVIQNVYQKKMNYRIVLQQLKLTQELLSLINDQLNQFLERCDNYIKQYAQQNEGTVFQYFIRK</sequence>
<proteinExistence type="predicted"/>
<dbReference type="RefSeq" id="XP_001029511.2">
    <property type="nucleotide sequence ID" value="XM_001029511.2"/>
</dbReference>
<accession>Q228Y0</accession>
<gene>
    <name evidence="1" type="ORF">TTHERM_01472430</name>
</gene>
<dbReference type="EMBL" id="GG662690">
    <property type="protein sequence ID" value="EAR81848.2"/>
    <property type="molecule type" value="Genomic_DNA"/>
</dbReference>
<name>Q228Y0_TETTS</name>
<evidence type="ECO:0000313" key="2">
    <source>
        <dbReference type="Proteomes" id="UP000009168"/>
    </source>
</evidence>
<dbReference type="HOGENOM" id="CLU_046948_0_0_1"/>
<reference evidence="2" key="1">
    <citation type="journal article" date="2006" name="PLoS Biol.">
        <title>Macronuclear genome sequence of the ciliate Tetrahymena thermophila, a model eukaryote.</title>
        <authorList>
            <person name="Eisen J.A."/>
            <person name="Coyne R.S."/>
            <person name="Wu M."/>
            <person name="Wu D."/>
            <person name="Thiagarajan M."/>
            <person name="Wortman J.R."/>
            <person name="Badger J.H."/>
            <person name="Ren Q."/>
            <person name="Amedeo P."/>
            <person name="Jones K.M."/>
            <person name="Tallon L.J."/>
            <person name="Delcher A.L."/>
            <person name="Salzberg S.L."/>
            <person name="Silva J.C."/>
            <person name="Haas B.J."/>
            <person name="Majoros W.H."/>
            <person name="Farzad M."/>
            <person name="Carlton J.M."/>
            <person name="Smith R.K. Jr."/>
            <person name="Garg J."/>
            <person name="Pearlman R.E."/>
            <person name="Karrer K.M."/>
            <person name="Sun L."/>
            <person name="Manning G."/>
            <person name="Elde N.C."/>
            <person name="Turkewitz A.P."/>
            <person name="Asai D.J."/>
            <person name="Wilkes D.E."/>
            <person name="Wang Y."/>
            <person name="Cai H."/>
            <person name="Collins K."/>
            <person name="Stewart B.A."/>
            <person name="Lee S.R."/>
            <person name="Wilamowska K."/>
            <person name="Weinberg Z."/>
            <person name="Ruzzo W.L."/>
            <person name="Wloga D."/>
            <person name="Gaertig J."/>
            <person name="Frankel J."/>
            <person name="Tsao C.-C."/>
            <person name="Gorovsky M.A."/>
            <person name="Keeling P.J."/>
            <person name="Waller R.F."/>
            <person name="Patron N.J."/>
            <person name="Cherry J.M."/>
            <person name="Stover N.A."/>
            <person name="Krieger C.J."/>
            <person name="del Toro C."/>
            <person name="Ryder H.F."/>
            <person name="Williamson S.C."/>
            <person name="Barbeau R.A."/>
            <person name="Hamilton E.P."/>
            <person name="Orias E."/>
        </authorList>
    </citation>
    <scope>NUCLEOTIDE SEQUENCE [LARGE SCALE GENOMIC DNA]</scope>
    <source>
        <strain evidence="2">SB210</strain>
    </source>
</reference>
<dbReference type="GeneID" id="7846900"/>
<protein>
    <submittedName>
        <fullName evidence="1">Uncharacterized protein</fullName>
    </submittedName>
</protein>
<evidence type="ECO:0000313" key="1">
    <source>
        <dbReference type="EMBL" id="EAR81848.2"/>
    </source>
</evidence>
<dbReference type="KEGG" id="tet:TTHERM_01472430"/>
<feature type="non-terminal residue" evidence="1">
    <location>
        <position position="251"/>
    </location>
</feature>
<dbReference type="InParanoid" id="Q228Y0"/>
<keyword evidence="2" id="KW-1185">Reference proteome</keyword>
<dbReference type="AlphaFoldDB" id="Q228Y0"/>
<feature type="non-terminal residue" evidence="1">
    <location>
        <position position="1"/>
    </location>
</feature>